<dbReference type="EMBL" id="MU005638">
    <property type="protein sequence ID" value="KAF2676175.1"/>
    <property type="molecule type" value="Genomic_DNA"/>
</dbReference>
<dbReference type="PANTHER" id="PTHR43606">
    <property type="entry name" value="PHOSPHATASE, PUTATIVE (AFU_ORTHOLOGUE AFUA_6G08710)-RELATED"/>
    <property type="match status" value="1"/>
</dbReference>
<dbReference type="CDD" id="cd00590">
    <property type="entry name" value="RRM_SF"/>
    <property type="match status" value="1"/>
</dbReference>
<evidence type="ECO:0008006" key="3">
    <source>
        <dbReference type="Google" id="ProtNLM"/>
    </source>
</evidence>
<dbReference type="GO" id="GO:0003676">
    <property type="term" value="F:nucleic acid binding"/>
    <property type="evidence" value="ECO:0007669"/>
    <property type="project" value="InterPro"/>
</dbReference>
<reference evidence="1" key="1">
    <citation type="journal article" date="2020" name="Stud. Mycol.">
        <title>101 Dothideomycetes genomes: a test case for predicting lifestyles and emergence of pathogens.</title>
        <authorList>
            <person name="Haridas S."/>
            <person name="Albert R."/>
            <person name="Binder M."/>
            <person name="Bloem J."/>
            <person name="Labutti K."/>
            <person name="Salamov A."/>
            <person name="Andreopoulos B."/>
            <person name="Baker S."/>
            <person name="Barry K."/>
            <person name="Bills G."/>
            <person name="Bluhm B."/>
            <person name="Cannon C."/>
            <person name="Castanera R."/>
            <person name="Culley D."/>
            <person name="Daum C."/>
            <person name="Ezra D."/>
            <person name="Gonzalez J."/>
            <person name="Henrissat B."/>
            <person name="Kuo A."/>
            <person name="Liang C."/>
            <person name="Lipzen A."/>
            <person name="Lutzoni F."/>
            <person name="Magnuson J."/>
            <person name="Mondo S."/>
            <person name="Nolan M."/>
            <person name="Ohm R."/>
            <person name="Pangilinan J."/>
            <person name="Park H.-J."/>
            <person name="Ramirez L."/>
            <person name="Alfaro M."/>
            <person name="Sun H."/>
            <person name="Tritt A."/>
            <person name="Yoshinaga Y."/>
            <person name="Zwiers L.-H."/>
            <person name="Turgeon B."/>
            <person name="Goodwin S."/>
            <person name="Spatafora J."/>
            <person name="Crous P."/>
            <person name="Grigoriev I."/>
        </authorList>
    </citation>
    <scope>NUCLEOTIDE SEQUENCE</scope>
    <source>
        <strain evidence="1">CBS 122367</strain>
    </source>
</reference>
<name>A0A6G1IDG7_9PLEO</name>
<accession>A0A6G1IDG7</accession>
<dbReference type="OrthoDB" id="9992270at2759"/>
<dbReference type="AlphaFoldDB" id="A0A6G1IDG7"/>
<dbReference type="InterPro" id="IPR038607">
    <property type="entry name" value="PhoD-like_sf"/>
</dbReference>
<gene>
    <name evidence="1" type="ORF">K458DRAFT_410651</name>
</gene>
<protein>
    <recommendedName>
        <fullName evidence="3">RRM domain-containing protein</fullName>
    </recommendedName>
</protein>
<evidence type="ECO:0000313" key="2">
    <source>
        <dbReference type="Proteomes" id="UP000799291"/>
    </source>
</evidence>
<dbReference type="Proteomes" id="UP000799291">
    <property type="component" value="Unassembled WGS sequence"/>
</dbReference>
<dbReference type="InterPro" id="IPR052900">
    <property type="entry name" value="Phospholipid_Metab_Enz"/>
</dbReference>
<proteinExistence type="predicted"/>
<dbReference type="SUPFAM" id="SSF54928">
    <property type="entry name" value="RNA-binding domain, RBD"/>
    <property type="match status" value="1"/>
</dbReference>
<dbReference type="Gene3D" id="3.60.21.70">
    <property type="entry name" value="PhoD-like phosphatase"/>
    <property type="match status" value="1"/>
</dbReference>
<evidence type="ECO:0000313" key="1">
    <source>
        <dbReference type="EMBL" id="KAF2676175.1"/>
    </source>
</evidence>
<sequence>MPYDAVTGAGSVGVEFAGMAVTSGGGEGSITSVNKKKSGRLVDINEELQWNEEHYRGYHELQTSGEEVVARYYGFDLFDTGSPTVRTRNPFETSLANVTVKAGANRLQRAVVGGSVESGALTNGILKQTNLTLDTVMGTWNVTAFEGHRLCERFVLSSRRQCSCVRKQDAPVRSFSTTLGARFTGPLRDDDPRPPKNRLETLQRVFDEDERSRVVYLTILPPFALASDVEQLFHDYGFHEYDKIEGVMFQHGVIGRNSFRAEALLPTAQVAMKAAKDLDGVPLFDRRIMVKPMNPGTRLWWGRIISADLSLGWHRSSICDLHNVRSRGPLCAPLSDPFMGIKERRSRCVEGFPTGTGIKSY</sequence>
<dbReference type="InterPro" id="IPR035979">
    <property type="entry name" value="RBD_domain_sf"/>
</dbReference>
<keyword evidence="2" id="KW-1185">Reference proteome</keyword>
<organism evidence="1 2">
    <name type="scientific">Lentithecium fluviatile CBS 122367</name>
    <dbReference type="NCBI Taxonomy" id="1168545"/>
    <lineage>
        <taxon>Eukaryota</taxon>
        <taxon>Fungi</taxon>
        <taxon>Dikarya</taxon>
        <taxon>Ascomycota</taxon>
        <taxon>Pezizomycotina</taxon>
        <taxon>Dothideomycetes</taxon>
        <taxon>Pleosporomycetidae</taxon>
        <taxon>Pleosporales</taxon>
        <taxon>Massarineae</taxon>
        <taxon>Lentitheciaceae</taxon>
        <taxon>Lentithecium</taxon>
    </lineage>
</organism>
<dbReference type="PANTHER" id="PTHR43606:SF8">
    <property type="entry name" value="ALKALINE PHOSPHATASE"/>
    <property type="match status" value="1"/>
</dbReference>